<feature type="transmembrane region" description="Helical" evidence="6">
    <location>
        <begin position="213"/>
        <end position="230"/>
    </location>
</feature>
<keyword evidence="3 6" id="KW-0812">Transmembrane</keyword>
<evidence type="ECO:0000256" key="5">
    <source>
        <dbReference type="ARBA" id="ARBA00023136"/>
    </source>
</evidence>
<evidence type="ECO:0000256" key="3">
    <source>
        <dbReference type="ARBA" id="ARBA00022692"/>
    </source>
</evidence>
<evidence type="ECO:0000313" key="7">
    <source>
        <dbReference type="EMBL" id="HIR89232.1"/>
    </source>
</evidence>
<reference evidence="7" key="2">
    <citation type="journal article" date="2021" name="PeerJ">
        <title>Extensive microbial diversity within the chicken gut microbiome revealed by metagenomics and culture.</title>
        <authorList>
            <person name="Gilroy R."/>
            <person name="Ravi A."/>
            <person name="Getino M."/>
            <person name="Pursley I."/>
            <person name="Horton D.L."/>
            <person name="Alikhan N.F."/>
            <person name="Baker D."/>
            <person name="Gharbi K."/>
            <person name="Hall N."/>
            <person name="Watson M."/>
            <person name="Adriaenssens E.M."/>
            <person name="Foster-Nyarko E."/>
            <person name="Jarju S."/>
            <person name="Secka A."/>
            <person name="Antonio M."/>
            <person name="Oren A."/>
            <person name="Chaudhuri R.R."/>
            <person name="La Ragione R."/>
            <person name="Hildebrand F."/>
            <person name="Pallen M.J."/>
        </authorList>
    </citation>
    <scope>NUCLEOTIDE SEQUENCE</scope>
    <source>
        <strain evidence="7">ChiW13-3771</strain>
    </source>
</reference>
<feature type="transmembrane region" description="Helical" evidence="6">
    <location>
        <begin position="236"/>
        <end position="258"/>
    </location>
</feature>
<proteinExistence type="inferred from homology"/>
<evidence type="ECO:0000313" key="8">
    <source>
        <dbReference type="Proteomes" id="UP000824201"/>
    </source>
</evidence>
<dbReference type="AlphaFoldDB" id="A0A9D1EF67"/>
<feature type="transmembrane region" description="Helical" evidence="6">
    <location>
        <begin position="28"/>
        <end position="46"/>
    </location>
</feature>
<accession>A0A9D1EF67</accession>
<dbReference type="EMBL" id="DVHN01000126">
    <property type="protein sequence ID" value="HIR89232.1"/>
    <property type="molecule type" value="Genomic_DNA"/>
</dbReference>
<dbReference type="Pfam" id="PF01594">
    <property type="entry name" value="AI-2E_transport"/>
    <property type="match status" value="1"/>
</dbReference>
<evidence type="ECO:0000256" key="6">
    <source>
        <dbReference type="SAM" id="Phobius"/>
    </source>
</evidence>
<feature type="transmembrane region" description="Helical" evidence="6">
    <location>
        <begin position="265"/>
        <end position="287"/>
    </location>
</feature>
<gene>
    <name evidence="7" type="ORF">IAC96_09800</name>
</gene>
<feature type="transmembrane region" description="Helical" evidence="6">
    <location>
        <begin position="307"/>
        <end position="332"/>
    </location>
</feature>
<name>A0A9D1EF67_9FIRM</name>
<dbReference type="GO" id="GO:0016020">
    <property type="term" value="C:membrane"/>
    <property type="evidence" value="ECO:0007669"/>
    <property type="project" value="UniProtKB-SubCell"/>
</dbReference>
<keyword evidence="4 6" id="KW-1133">Transmembrane helix</keyword>
<feature type="transmembrane region" description="Helical" evidence="6">
    <location>
        <begin position="153"/>
        <end position="175"/>
    </location>
</feature>
<evidence type="ECO:0000256" key="1">
    <source>
        <dbReference type="ARBA" id="ARBA00004141"/>
    </source>
</evidence>
<evidence type="ECO:0000256" key="4">
    <source>
        <dbReference type="ARBA" id="ARBA00022989"/>
    </source>
</evidence>
<dbReference type="InterPro" id="IPR002549">
    <property type="entry name" value="AI-2E-like"/>
</dbReference>
<reference evidence="7" key="1">
    <citation type="submission" date="2020-10" db="EMBL/GenBank/DDBJ databases">
        <authorList>
            <person name="Gilroy R."/>
        </authorList>
    </citation>
    <scope>NUCLEOTIDE SEQUENCE</scope>
    <source>
        <strain evidence="7">ChiW13-3771</strain>
    </source>
</reference>
<sequence>MSSKQKRAISLIGITGAVYFVFRYLLPLVIPFFAAWVLARMVWPFVRMLNRRFRIPIVWGAMLGIGLLFVAVLWVIWGIGERLLEQTVYLVDNLPIYIENLCAIMDGVCGKVEQFFHLSEGCMMEQMERFAFELQSELGKKALPYIMNSSVPFVGQLIDLFTAGTITILAAVLILQERDRIKEWKQNSLFRREIQLLTSRLGTIGGAFVKTEGSIMIITMVVCMIGLTWMGNPYGILVGVLIGLIDVLPVFGSGTVFIPWILWELLCGNFIIALKLGGIYFVCYVIREVLEAKLLGHYTGISSLETMIAIYIGWQLFGVVGLFLGPIGWILIKEIDKTWNLS</sequence>
<feature type="transmembrane region" description="Helical" evidence="6">
    <location>
        <begin position="58"/>
        <end position="80"/>
    </location>
</feature>
<evidence type="ECO:0000256" key="2">
    <source>
        <dbReference type="ARBA" id="ARBA00009773"/>
    </source>
</evidence>
<comment type="caution">
    <text evidence="7">The sequence shown here is derived from an EMBL/GenBank/DDBJ whole genome shotgun (WGS) entry which is preliminary data.</text>
</comment>
<keyword evidence="5 6" id="KW-0472">Membrane</keyword>
<comment type="similarity">
    <text evidence="2">Belongs to the autoinducer-2 exporter (AI-2E) (TC 2.A.86) family.</text>
</comment>
<organism evidence="7 8">
    <name type="scientific">Candidatus Fimimorpha faecalis</name>
    <dbReference type="NCBI Taxonomy" id="2840824"/>
    <lineage>
        <taxon>Bacteria</taxon>
        <taxon>Bacillati</taxon>
        <taxon>Bacillota</taxon>
        <taxon>Clostridia</taxon>
        <taxon>Eubacteriales</taxon>
        <taxon>Candidatus Fimimorpha</taxon>
    </lineage>
</organism>
<comment type="subcellular location">
    <subcellularLocation>
        <location evidence="1">Membrane</location>
        <topology evidence="1">Multi-pass membrane protein</topology>
    </subcellularLocation>
</comment>
<dbReference type="Proteomes" id="UP000824201">
    <property type="component" value="Unassembled WGS sequence"/>
</dbReference>
<protein>
    <submittedName>
        <fullName evidence="7">AI-2E family transporter</fullName>
    </submittedName>
</protein>